<protein>
    <submittedName>
        <fullName evidence="1">Uncharacterized protein</fullName>
    </submittedName>
</protein>
<dbReference type="EMBL" id="JANIID010000065">
    <property type="protein sequence ID" value="MCQ8775053.1"/>
    <property type="molecule type" value="Genomic_DNA"/>
</dbReference>
<reference evidence="1" key="1">
    <citation type="submission" date="2022-06" db="EMBL/GenBank/DDBJ databases">
        <title>WGS of actinobacteria.</title>
        <authorList>
            <person name="Thawai C."/>
        </authorList>
    </citation>
    <scope>NUCLEOTIDE SEQUENCE</scope>
    <source>
        <strain evidence="1">AA8</strain>
    </source>
</reference>
<keyword evidence="2" id="KW-1185">Reference proteome</keyword>
<name>A0A9X2LPL4_9ACTN</name>
<gene>
    <name evidence="1" type="ORF">NQU55_35660</name>
</gene>
<organism evidence="1 2">
    <name type="scientific">Streptomyces telluris</name>
    <dbReference type="NCBI Taxonomy" id="2720021"/>
    <lineage>
        <taxon>Bacteria</taxon>
        <taxon>Bacillati</taxon>
        <taxon>Actinomycetota</taxon>
        <taxon>Actinomycetes</taxon>
        <taxon>Kitasatosporales</taxon>
        <taxon>Streptomycetaceae</taxon>
        <taxon>Streptomyces</taxon>
    </lineage>
</organism>
<dbReference type="Proteomes" id="UP001142374">
    <property type="component" value="Unassembled WGS sequence"/>
</dbReference>
<comment type="caution">
    <text evidence="1">The sequence shown here is derived from an EMBL/GenBank/DDBJ whole genome shotgun (WGS) entry which is preliminary data.</text>
</comment>
<proteinExistence type="predicted"/>
<accession>A0A9X2LPL4</accession>
<sequence>MDTKKIALLLALAGMVFIWSMAMAAMGHVTLIASLAPALGLTVTQVLRGFRSRTAQALGHRGTAGPDQEDDAP</sequence>
<evidence type="ECO:0000313" key="2">
    <source>
        <dbReference type="Proteomes" id="UP001142374"/>
    </source>
</evidence>
<dbReference type="RefSeq" id="WP_168097084.1">
    <property type="nucleotide sequence ID" value="NZ_JAATER010001009.1"/>
</dbReference>
<dbReference type="AlphaFoldDB" id="A0A9X2LPL4"/>
<evidence type="ECO:0000313" key="1">
    <source>
        <dbReference type="EMBL" id="MCQ8775053.1"/>
    </source>
</evidence>